<organism evidence="1 2">
    <name type="scientific">Flavobacterium gillisiae</name>
    <dbReference type="NCBI Taxonomy" id="150146"/>
    <lineage>
        <taxon>Bacteria</taxon>
        <taxon>Pseudomonadati</taxon>
        <taxon>Bacteroidota</taxon>
        <taxon>Flavobacteriia</taxon>
        <taxon>Flavobacteriales</taxon>
        <taxon>Flavobacteriaceae</taxon>
        <taxon>Flavobacterium</taxon>
    </lineage>
</organism>
<name>A0A1H4G596_9FLAO</name>
<proteinExistence type="predicted"/>
<dbReference type="EMBL" id="FNRD01000016">
    <property type="protein sequence ID" value="SEB04451.1"/>
    <property type="molecule type" value="Genomic_DNA"/>
</dbReference>
<keyword evidence="2" id="KW-1185">Reference proteome</keyword>
<gene>
    <name evidence="1" type="ORF">SAMN05443667_116112</name>
</gene>
<evidence type="ECO:0000313" key="2">
    <source>
        <dbReference type="Proteomes" id="UP000198951"/>
    </source>
</evidence>
<dbReference type="Proteomes" id="UP000198951">
    <property type="component" value="Unassembled WGS sequence"/>
</dbReference>
<accession>A0A1H4G596</accession>
<reference evidence="2" key="1">
    <citation type="submission" date="2016-10" db="EMBL/GenBank/DDBJ databases">
        <authorList>
            <person name="Varghese N."/>
            <person name="Submissions S."/>
        </authorList>
    </citation>
    <scope>NUCLEOTIDE SEQUENCE [LARGE SCALE GENOMIC DNA]</scope>
    <source>
        <strain evidence="2">DSM 22376</strain>
    </source>
</reference>
<dbReference type="RefSeq" id="WP_245712106.1">
    <property type="nucleotide sequence ID" value="NZ_FNRD01000016.1"/>
</dbReference>
<dbReference type="STRING" id="150146.SAMN05443667_116112"/>
<sequence>MTKKIILSFIITIIFSTISKAQINKNSELYKTILSKDSILFDAGFNTCDIKQYEDLLSENLKFYHVKDGVSDKTKFLYDLKNGLCKNPGTRQVKRILVKESTEIFPLYRNEILYGAIQNGEYLFYESKES</sequence>
<dbReference type="AlphaFoldDB" id="A0A1H4G596"/>
<protein>
    <submittedName>
        <fullName evidence="1">Uncharacterized protein</fullName>
    </submittedName>
</protein>
<evidence type="ECO:0000313" key="1">
    <source>
        <dbReference type="EMBL" id="SEB04451.1"/>
    </source>
</evidence>